<dbReference type="PROSITE" id="PS51257">
    <property type="entry name" value="PROKAR_LIPOPROTEIN"/>
    <property type="match status" value="1"/>
</dbReference>
<dbReference type="RefSeq" id="WP_275057938.1">
    <property type="nucleotide sequence ID" value="NZ_CP118988.1"/>
</dbReference>
<dbReference type="InterPro" id="IPR010131">
    <property type="entry name" value="MdtP/NodT-like"/>
</dbReference>
<keyword evidence="2" id="KW-0812">Transmembrane</keyword>
<comment type="similarity">
    <text evidence="1 2">Belongs to the outer membrane factor (OMF) (TC 1.B.17) family.</text>
</comment>
<dbReference type="AlphaFoldDB" id="A0AAX3NXH5"/>
<evidence type="ECO:0000256" key="2">
    <source>
        <dbReference type="RuleBase" id="RU362097"/>
    </source>
</evidence>
<dbReference type="EMBL" id="CP118988">
    <property type="protein sequence ID" value="WED78290.1"/>
    <property type="molecule type" value="Genomic_DNA"/>
</dbReference>
<dbReference type="GO" id="GO:0009279">
    <property type="term" value="C:cell outer membrane"/>
    <property type="evidence" value="ECO:0007669"/>
    <property type="project" value="UniProtKB-SubCell"/>
</dbReference>
<proteinExistence type="inferred from homology"/>
<dbReference type="GO" id="GO:0015562">
    <property type="term" value="F:efflux transmembrane transporter activity"/>
    <property type="evidence" value="ECO:0007669"/>
    <property type="project" value="InterPro"/>
</dbReference>
<name>A0AAX3NXH5_9GAMM</name>
<protein>
    <submittedName>
        <fullName evidence="3">Efflux transporter outer membrane subunit</fullName>
    </submittedName>
</protein>
<dbReference type="Pfam" id="PF02321">
    <property type="entry name" value="OEP"/>
    <property type="match status" value="2"/>
</dbReference>
<keyword evidence="2" id="KW-0472">Membrane</keyword>
<dbReference type="PANTHER" id="PTHR30203:SF25">
    <property type="entry name" value="OUTER MEMBRANE PROTEIN-RELATED"/>
    <property type="match status" value="1"/>
</dbReference>
<dbReference type="PANTHER" id="PTHR30203">
    <property type="entry name" value="OUTER MEMBRANE CATION EFFLUX PROTEIN"/>
    <property type="match status" value="1"/>
</dbReference>
<sequence length="506" mass="56051">MISKPDAGRYLLSGAATLLLSACMTLGPDYRTPHVPEIAPWQMTLPQERSAGHDYQQWWAQLHDPILTTLVEQAMQQNPDVREAGLRLLESRAQLGIAESLLGPQATIGSGEWLRSGQQRNGSYQSGRRYSASFNLGWELDFWGKFQRGIESADANYFATLAQYDDVQVLLAAQVAQLYVTIRTLEARLQIAHHNAQIQKRSLQITERLFHSGNNAELDVQQANTQYLSTLSSIPQLETSLRQSQNALGILLARLPGPLPEMASNSGIIPQGELALVTELPADLLRRRPDVRAAERQLEAQSALIGVAESELYPAISLIGSLGISGNNSDGRNLSWVAGPTFSWNLLDQGRLGNQVLVQDARFLQLHERYRERVFQAARDVDDAAIAYANGKEEIRLLTATGAAAERSLAIANTQYREGMADFQRVLDSQRALFNQQERLVNSRGDQMRALITLYKALGGGWEQGRQRPLVSPEVDARLRTRDGWSPLLNMPLPAATAPNKVDSNE</sequence>
<dbReference type="Proteomes" id="UP001213721">
    <property type="component" value="Chromosome"/>
</dbReference>
<dbReference type="Gene3D" id="1.20.1600.10">
    <property type="entry name" value="Outer membrane efflux proteins (OEP)"/>
    <property type="match status" value="1"/>
</dbReference>
<gene>
    <name evidence="3" type="ORF">PYU98_08760</name>
</gene>
<dbReference type="SUPFAM" id="SSF56954">
    <property type="entry name" value="Outer membrane efflux proteins (OEP)"/>
    <property type="match status" value="1"/>
</dbReference>
<dbReference type="Gene3D" id="2.20.200.10">
    <property type="entry name" value="Outer membrane efflux proteins (OEP)"/>
    <property type="match status" value="1"/>
</dbReference>
<evidence type="ECO:0000313" key="3">
    <source>
        <dbReference type="EMBL" id="WED78290.1"/>
    </source>
</evidence>
<dbReference type="InterPro" id="IPR003423">
    <property type="entry name" value="OMP_efflux"/>
</dbReference>
<comment type="subcellular location">
    <subcellularLocation>
        <location evidence="2">Cell outer membrane</location>
        <topology evidence="2">Lipid-anchor</topology>
    </subcellularLocation>
</comment>
<evidence type="ECO:0000256" key="1">
    <source>
        <dbReference type="ARBA" id="ARBA00007613"/>
    </source>
</evidence>
<organism evidence="3 4">
    <name type="scientific">Aeromonas allosaccharophila</name>
    <dbReference type="NCBI Taxonomy" id="656"/>
    <lineage>
        <taxon>Bacteria</taxon>
        <taxon>Pseudomonadati</taxon>
        <taxon>Pseudomonadota</taxon>
        <taxon>Gammaproteobacteria</taxon>
        <taxon>Aeromonadales</taxon>
        <taxon>Aeromonadaceae</taxon>
        <taxon>Aeromonas</taxon>
    </lineage>
</organism>
<dbReference type="NCBIfam" id="TIGR01845">
    <property type="entry name" value="outer_NodT"/>
    <property type="match status" value="1"/>
</dbReference>
<accession>A0AAX3NXH5</accession>
<evidence type="ECO:0000313" key="4">
    <source>
        <dbReference type="Proteomes" id="UP001213721"/>
    </source>
</evidence>
<keyword evidence="2" id="KW-0449">Lipoprotein</keyword>
<reference evidence="3" key="1">
    <citation type="submission" date="2023-02" db="EMBL/GenBank/DDBJ databases">
        <title>The sequence of Aeromonas allosaccharophila K520.</title>
        <authorList>
            <person name="Luo X."/>
        </authorList>
    </citation>
    <scope>NUCLEOTIDE SEQUENCE</scope>
    <source>
        <strain evidence="3">K520</strain>
    </source>
</reference>
<keyword evidence="2" id="KW-0564">Palmitate</keyword>
<keyword evidence="2" id="KW-1134">Transmembrane beta strand</keyword>